<comment type="caution">
    <text evidence="1">The sequence shown here is derived from an EMBL/GenBank/DDBJ whole genome shotgun (WGS) entry which is preliminary data.</text>
</comment>
<evidence type="ECO:0000313" key="1">
    <source>
        <dbReference type="EMBL" id="KAK4460795.1"/>
    </source>
</evidence>
<evidence type="ECO:0000313" key="2">
    <source>
        <dbReference type="Proteomes" id="UP001321749"/>
    </source>
</evidence>
<organism evidence="1 2">
    <name type="scientific">Cladorrhinum samala</name>
    <dbReference type="NCBI Taxonomy" id="585594"/>
    <lineage>
        <taxon>Eukaryota</taxon>
        <taxon>Fungi</taxon>
        <taxon>Dikarya</taxon>
        <taxon>Ascomycota</taxon>
        <taxon>Pezizomycotina</taxon>
        <taxon>Sordariomycetes</taxon>
        <taxon>Sordariomycetidae</taxon>
        <taxon>Sordariales</taxon>
        <taxon>Podosporaceae</taxon>
        <taxon>Cladorrhinum</taxon>
    </lineage>
</organism>
<protein>
    <submittedName>
        <fullName evidence="1">Uncharacterized protein</fullName>
    </submittedName>
</protein>
<dbReference type="AlphaFoldDB" id="A0AAV9HJ65"/>
<gene>
    <name evidence="1" type="ORF">QBC42DRAFT_331507</name>
</gene>
<reference evidence="1" key="2">
    <citation type="submission" date="2023-06" db="EMBL/GenBank/DDBJ databases">
        <authorList>
            <consortium name="Lawrence Berkeley National Laboratory"/>
            <person name="Mondo S.J."/>
            <person name="Hensen N."/>
            <person name="Bonometti L."/>
            <person name="Westerberg I."/>
            <person name="Brannstrom I.O."/>
            <person name="Guillou S."/>
            <person name="Cros-Aarteil S."/>
            <person name="Calhoun S."/>
            <person name="Haridas S."/>
            <person name="Kuo A."/>
            <person name="Pangilinan J."/>
            <person name="Riley R."/>
            <person name="Labutti K."/>
            <person name="Andreopoulos B."/>
            <person name="Lipzen A."/>
            <person name="Chen C."/>
            <person name="Yanf M."/>
            <person name="Daum C."/>
            <person name="Ng V."/>
            <person name="Clum A."/>
            <person name="Steindorff A."/>
            <person name="Ohm R."/>
            <person name="Martin F."/>
            <person name="Silar P."/>
            <person name="Natvig D."/>
            <person name="Lalanne C."/>
            <person name="Gautier V."/>
            <person name="Ament-Velasquez S.L."/>
            <person name="Kruys A."/>
            <person name="Hutchinson M.I."/>
            <person name="Powell A.J."/>
            <person name="Barry K."/>
            <person name="Miller A.N."/>
            <person name="Grigoriev I.V."/>
            <person name="Debuchy R."/>
            <person name="Gladieux P."/>
            <person name="Thoren M.H."/>
            <person name="Johannesson H."/>
        </authorList>
    </citation>
    <scope>NUCLEOTIDE SEQUENCE</scope>
    <source>
        <strain evidence="1">PSN324</strain>
    </source>
</reference>
<sequence length="359" mass="40177">MPNMPSFLANPDITLRIADHADSETIRVLQRVSKPMYSLLTTYQQSTVKSRIQQLISEPVFYPPLGSVISSRGPERHLLKPYSLAVVGELELRNKRIDSLLNPHARFPLQPPPPLIQAMSQIPTFVSLSHDKQSALLELYKTACRLADQISDMAVTIELAELSRETPTDPDVLEKRIHRARLNYIKTLNPLQLALLGSLASLCGMAYAREHTMMNSDPSFIERMTAYEETVLRQGSMALWGFLHPVGMGDELSAADTKERSVSKPPNARSKVTGFVARKVDEVLKEIERYESGLELRPENIEEAADEVPGVLDGLLQTVNGAVRELGQNQTAEDEEQEQELQNVREFPCLRIILASLRG</sequence>
<keyword evidence="2" id="KW-1185">Reference proteome</keyword>
<dbReference type="EMBL" id="MU865004">
    <property type="protein sequence ID" value="KAK4460795.1"/>
    <property type="molecule type" value="Genomic_DNA"/>
</dbReference>
<proteinExistence type="predicted"/>
<reference evidence="1" key="1">
    <citation type="journal article" date="2023" name="Mol. Phylogenet. Evol.">
        <title>Genome-scale phylogeny and comparative genomics of the fungal order Sordariales.</title>
        <authorList>
            <person name="Hensen N."/>
            <person name="Bonometti L."/>
            <person name="Westerberg I."/>
            <person name="Brannstrom I.O."/>
            <person name="Guillou S."/>
            <person name="Cros-Aarteil S."/>
            <person name="Calhoun S."/>
            <person name="Haridas S."/>
            <person name="Kuo A."/>
            <person name="Mondo S."/>
            <person name="Pangilinan J."/>
            <person name="Riley R."/>
            <person name="LaButti K."/>
            <person name="Andreopoulos B."/>
            <person name="Lipzen A."/>
            <person name="Chen C."/>
            <person name="Yan M."/>
            <person name="Daum C."/>
            <person name="Ng V."/>
            <person name="Clum A."/>
            <person name="Steindorff A."/>
            <person name="Ohm R.A."/>
            <person name="Martin F."/>
            <person name="Silar P."/>
            <person name="Natvig D.O."/>
            <person name="Lalanne C."/>
            <person name="Gautier V."/>
            <person name="Ament-Velasquez S.L."/>
            <person name="Kruys A."/>
            <person name="Hutchinson M.I."/>
            <person name="Powell A.J."/>
            <person name="Barry K."/>
            <person name="Miller A.N."/>
            <person name="Grigoriev I.V."/>
            <person name="Debuchy R."/>
            <person name="Gladieux P."/>
            <person name="Hiltunen Thoren M."/>
            <person name="Johannesson H."/>
        </authorList>
    </citation>
    <scope>NUCLEOTIDE SEQUENCE</scope>
    <source>
        <strain evidence="1">PSN324</strain>
    </source>
</reference>
<name>A0AAV9HJ65_9PEZI</name>
<accession>A0AAV9HJ65</accession>
<dbReference type="Proteomes" id="UP001321749">
    <property type="component" value="Unassembled WGS sequence"/>
</dbReference>